<dbReference type="InterPro" id="IPR000182">
    <property type="entry name" value="GNAT_dom"/>
</dbReference>
<proteinExistence type="predicted"/>
<dbReference type="SUPFAM" id="SSF55729">
    <property type="entry name" value="Acyl-CoA N-acyltransferases (Nat)"/>
    <property type="match status" value="1"/>
</dbReference>
<keyword evidence="2" id="KW-0808">Transferase</keyword>
<dbReference type="AlphaFoldDB" id="A0A6G3ZTS7"/>
<dbReference type="Gene3D" id="3.40.630.30">
    <property type="match status" value="1"/>
</dbReference>
<dbReference type="CDD" id="cd04301">
    <property type="entry name" value="NAT_SF"/>
    <property type="match status" value="1"/>
</dbReference>
<dbReference type="PROSITE" id="PS51186">
    <property type="entry name" value="GNAT"/>
    <property type="match status" value="1"/>
</dbReference>
<organism evidence="2">
    <name type="scientific">Paenibacillus sp. SYP-B3998</name>
    <dbReference type="NCBI Taxonomy" id="2678564"/>
    <lineage>
        <taxon>Bacteria</taxon>
        <taxon>Bacillati</taxon>
        <taxon>Bacillota</taxon>
        <taxon>Bacilli</taxon>
        <taxon>Bacillales</taxon>
        <taxon>Paenibacillaceae</taxon>
        <taxon>Paenibacillus</taxon>
    </lineage>
</organism>
<reference evidence="2" key="1">
    <citation type="submission" date="2020-02" db="EMBL/GenBank/DDBJ databases">
        <authorList>
            <person name="Shen X.-R."/>
            <person name="Zhang Y.-X."/>
        </authorList>
    </citation>
    <scope>NUCLEOTIDE SEQUENCE</scope>
    <source>
        <strain evidence="2">SYP-B3998</strain>
    </source>
</reference>
<feature type="domain" description="N-acetyltransferase" evidence="1">
    <location>
        <begin position="1"/>
        <end position="136"/>
    </location>
</feature>
<dbReference type="GO" id="GO:0016747">
    <property type="term" value="F:acyltransferase activity, transferring groups other than amino-acyl groups"/>
    <property type="evidence" value="ECO:0007669"/>
    <property type="project" value="InterPro"/>
</dbReference>
<sequence>MKIARIEKELAWTLRHAVMWPDRPIDFVKLEDDENGLHYGLFDGQRLLSVISLFILHEHEAQFRKFATLEQEQGKGYGSMLLHFIINEAQSQGVRIIRCNARKSKADFYAKFGLQETNQVFTKEGFPYVVMEKRLNGDSKIH</sequence>
<dbReference type="InterPro" id="IPR016181">
    <property type="entry name" value="Acyl_CoA_acyltransferase"/>
</dbReference>
<protein>
    <submittedName>
        <fullName evidence="2">GNAT family N-acetyltransferase</fullName>
    </submittedName>
</protein>
<dbReference type="EMBL" id="JAAIKC010000001">
    <property type="protein sequence ID" value="NEW04991.1"/>
    <property type="molecule type" value="Genomic_DNA"/>
</dbReference>
<accession>A0A6G3ZTS7</accession>
<dbReference type="Pfam" id="PF13673">
    <property type="entry name" value="Acetyltransf_10"/>
    <property type="match status" value="1"/>
</dbReference>
<evidence type="ECO:0000259" key="1">
    <source>
        <dbReference type="PROSITE" id="PS51186"/>
    </source>
</evidence>
<gene>
    <name evidence="2" type="ORF">GK047_03025</name>
</gene>
<comment type="caution">
    <text evidence="2">The sequence shown here is derived from an EMBL/GenBank/DDBJ whole genome shotgun (WGS) entry which is preliminary data.</text>
</comment>
<dbReference type="RefSeq" id="WP_163940933.1">
    <property type="nucleotide sequence ID" value="NZ_JAAIKC010000001.1"/>
</dbReference>
<name>A0A6G3ZTS7_9BACL</name>
<evidence type="ECO:0000313" key="2">
    <source>
        <dbReference type="EMBL" id="NEW04991.1"/>
    </source>
</evidence>